<dbReference type="Gene3D" id="1.10.1070.20">
    <property type="match status" value="1"/>
</dbReference>
<protein>
    <recommendedName>
        <fullName evidence="3">HipA-like C-terminal domain-containing protein</fullName>
    </recommendedName>
</protein>
<reference evidence="1" key="2">
    <citation type="submission" date="2021-04" db="EMBL/GenBank/DDBJ databases">
        <authorList>
            <person name="Gilroy R."/>
        </authorList>
    </citation>
    <scope>NUCLEOTIDE SEQUENCE</scope>
    <source>
        <strain evidence="1">CHK195-6426</strain>
    </source>
</reference>
<sequence length="369" mass="43149">MEPFHPKWQEYEIMHGSRKVAAVRRNGMCHIYMEELLPYNLYLEQAAEEDIDGRIQNLDNFYHWCASRVLTLDREYAKEILNSIGATQAATDRERAQIALSYHCLSLMDIFWTKEKDERQSFAEINLYENHLESAFVDVSLRGRQMTIQNRHLIADDLGTQGCYPKAWVRKPDGFWLLKDGGLEPVEHELLASRIARCFRVNQVEYEALFYDGQKVSVSKIITSLQQSIVPMEYFEVYAANHEMSALEYILQLDGYSYYMMNIIDYLIGNTDRHWGNWGLLVDNRTNRPLRLYDLMDFNKAFQAYDSLEGSNCLTTVSKMTQKEAAVEAVKAVGLNQMKEVDMTWFDDAAEREMFQRRLKLLKAQENCR</sequence>
<dbReference type="EMBL" id="DXGH01000061">
    <property type="protein sequence ID" value="HIW82028.1"/>
    <property type="molecule type" value="Genomic_DNA"/>
</dbReference>
<evidence type="ECO:0000313" key="1">
    <source>
        <dbReference type="EMBL" id="HIW82028.1"/>
    </source>
</evidence>
<dbReference type="Proteomes" id="UP000824265">
    <property type="component" value="Unassembled WGS sequence"/>
</dbReference>
<reference evidence="1" key="1">
    <citation type="journal article" date="2021" name="PeerJ">
        <title>Extensive microbial diversity within the chicken gut microbiome revealed by metagenomics and culture.</title>
        <authorList>
            <person name="Gilroy R."/>
            <person name="Ravi A."/>
            <person name="Getino M."/>
            <person name="Pursley I."/>
            <person name="Horton D.L."/>
            <person name="Alikhan N.F."/>
            <person name="Baker D."/>
            <person name="Gharbi K."/>
            <person name="Hall N."/>
            <person name="Watson M."/>
            <person name="Adriaenssens E.M."/>
            <person name="Foster-Nyarko E."/>
            <person name="Jarju S."/>
            <person name="Secka A."/>
            <person name="Antonio M."/>
            <person name="Oren A."/>
            <person name="Chaudhuri R.R."/>
            <person name="La Ragione R."/>
            <person name="Hildebrand F."/>
            <person name="Pallen M.J."/>
        </authorList>
    </citation>
    <scope>NUCLEOTIDE SEQUENCE</scope>
    <source>
        <strain evidence="1">CHK195-6426</strain>
    </source>
</reference>
<evidence type="ECO:0008006" key="3">
    <source>
        <dbReference type="Google" id="ProtNLM"/>
    </source>
</evidence>
<dbReference type="AlphaFoldDB" id="A0A9D1R7P0"/>
<organism evidence="1 2">
    <name type="scientific">Candidatus Acetatifactor stercoripullorum</name>
    <dbReference type="NCBI Taxonomy" id="2838414"/>
    <lineage>
        <taxon>Bacteria</taxon>
        <taxon>Bacillati</taxon>
        <taxon>Bacillota</taxon>
        <taxon>Clostridia</taxon>
        <taxon>Lachnospirales</taxon>
        <taxon>Lachnospiraceae</taxon>
        <taxon>Acetatifactor</taxon>
    </lineage>
</organism>
<comment type="caution">
    <text evidence="1">The sequence shown here is derived from an EMBL/GenBank/DDBJ whole genome shotgun (WGS) entry which is preliminary data.</text>
</comment>
<name>A0A9D1R7P0_9FIRM</name>
<evidence type="ECO:0000313" key="2">
    <source>
        <dbReference type="Proteomes" id="UP000824265"/>
    </source>
</evidence>
<accession>A0A9D1R7P0</accession>
<proteinExistence type="predicted"/>
<gene>
    <name evidence="1" type="ORF">H9742_11045</name>
</gene>